<dbReference type="SUPFAM" id="SSF69203">
    <property type="entry name" value="Nucleoplasmin-like core domain"/>
    <property type="match status" value="1"/>
</dbReference>
<comment type="catalytic activity">
    <reaction evidence="1 5">
        <text>[protein]-peptidylproline (omega=180) = [protein]-peptidylproline (omega=0)</text>
        <dbReference type="Rhea" id="RHEA:16237"/>
        <dbReference type="Rhea" id="RHEA-COMP:10747"/>
        <dbReference type="Rhea" id="RHEA-COMP:10748"/>
        <dbReference type="ChEBI" id="CHEBI:83833"/>
        <dbReference type="ChEBI" id="CHEBI:83834"/>
        <dbReference type="EC" id="5.2.1.8"/>
    </reaction>
</comment>
<dbReference type="Pfam" id="PF17800">
    <property type="entry name" value="NPL"/>
    <property type="match status" value="1"/>
</dbReference>
<evidence type="ECO:0000313" key="8">
    <source>
        <dbReference type="EMBL" id="JAC21867.1"/>
    </source>
</evidence>
<feature type="compositionally biased region" description="Acidic residues" evidence="6">
    <location>
        <begin position="118"/>
        <end position="144"/>
    </location>
</feature>
<feature type="region of interest" description="Disordered" evidence="6">
    <location>
        <begin position="114"/>
        <end position="302"/>
    </location>
</feature>
<keyword evidence="4 5" id="KW-0413">Isomerase</keyword>
<organism evidence="8">
    <name type="scientific">Amblyomma cajennense</name>
    <name type="common">Cayenne tick</name>
    <name type="synonym">Acarus cajennensis</name>
    <dbReference type="NCBI Taxonomy" id="34607"/>
    <lineage>
        <taxon>Eukaryota</taxon>
        <taxon>Metazoa</taxon>
        <taxon>Ecdysozoa</taxon>
        <taxon>Arthropoda</taxon>
        <taxon>Chelicerata</taxon>
        <taxon>Arachnida</taxon>
        <taxon>Acari</taxon>
        <taxon>Parasitiformes</taxon>
        <taxon>Ixodida</taxon>
        <taxon>Ixodoidea</taxon>
        <taxon>Ixodidae</taxon>
        <taxon>Amblyomminae</taxon>
        <taxon>Amblyomma</taxon>
    </lineage>
</organism>
<dbReference type="EC" id="5.2.1.8" evidence="2 5"/>
<dbReference type="AlphaFoldDB" id="A0A023FJN8"/>
<dbReference type="SUPFAM" id="SSF54534">
    <property type="entry name" value="FKBP-like"/>
    <property type="match status" value="1"/>
</dbReference>
<dbReference type="PIRSF" id="PIRSF001473">
    <property type="entry name" value="FK506-bp_FPR3"/>
    <property type="match status" value="1"/>
</dbReference>
<protein>
    <recommendedName>
        <fullName evidence="2 5">peptidylprolyl isomerase</fullName>
        <ecNumber evidence="2 5">5.2.1.8</ecNumber>
    </recommendedName>
</protein>
<dbReference type="GO" id="GO:0000785">
    <property type="term" value="C:chromatin"/>
    <property type="evidence" value="ECO:0007669"/>
    <property type="project" value="TreeGrafter"/>
</dbReference>
<evidence type="ECO:0000256" key="6">
    <source>
        <dbReference type="SAM" id="MobiDB-lite"/>
    </source>
</evidence>
<evidence type="ECO:0000256" key="4">
    <source>
        <dbReference type="ARBA" id="ARBA00023235"/>
    </source>
</evidence>
<dbReference type="Gene3D" id="2.60.120.340">
    <property type="entry name" value="Nucleoplasmin core domain"/>
    <property type="match status" value="1"/>
</dbReference>
<keyword evidence="3 5" id="KW-0697">Rotamase</keyword>
<evidence type="ECO:0000259" key="7">
    <source>
        <dbReference type="PROSITE" id="PS50059"/>
    </source>
</evidence>
<dbReference type="PANTHER" id="PTHR43811:SF19">
    <property type="entry name" value="39 KDA FK506-BINDING NUCLEAR PROTEIN"/>
    <property type="match status" value="1"/>
</dbReference>
<dbReference type="FunFam" id="3.10.50.40:FF:000006">
    <property type="entry name" value="Peptidyl-prolyl cis-trans isomerase"/>
    <property type="match status" value="1"/>
</dbReference>
<name>A0A023FJN8_AMBCJ</name>
<dbReference type="EMBL" id="GBBK01002615">
    <property type="protein sequence ID" value="JAC21867.1"/>
    <property type="molecule type" value="mRNA"/>
</dbReference>
<proteinExistence type="evidence at transcript level"/>
<feature type="compositionally biased region" description="Basic residues" evidence="6">
    <location>
        <begin position="153"/>
        <end position="162"/>
    </location>
</feature>
<dbReference type="GO" id="GO:0003755">
    <property type="term" value="F:peptidyl-prolyl cis-trans isomerase activity"/>
    <property type="evidence" value="ECO:0007669"/>
    <property type="project" value="UniProtKB-KW"/>
</dbReference>
<evidence type="ECO:0000256" key="1">
    <source>
        <dbReference type="ARBA" id="ARBA00000971"/>
    </source>
</evidence>
<dbReference type="Gene3D" id="3.10.50.40">
    <property type="match status" value="1"/>
</dbReference>
<sequence>RSICNCCVYVNTETIHRVAEATGTGKLFWGVTLESGKRYSQVVDTSYHLSMAALEPRRGGEPVMVMLEHGKADFLLCTLDQGNTRQVQLDLNFVEGEEVTFFLNGKGTVHLTGYLTDGLEDDDESSDEEVSLPDEEEEDQENELAVDHEPQKPSKRSKKAKKLPTPVLPAFNGESEDESDTDFDVDQVEDETEDDEDDDIDEESSEEEEDPQPLSLVQPKRSPQKRPADKALGNATPSGEKRALTPSSSPGDAVAKKKRKRNKKQRSETPTADLYNAQTEPQGAARAAHTQEDKGAALTQLPGGVVSTDLRVGSGPPAKPGRVMHVYYTGRLANNKVFDSCTSGKAFSFRLGKHEVIKGWDTGIRGMKVGGKRRLVIPPSQGYGNSRMGAIPPNSTLFFDVELKAVS</sequence>
<dbReference type="PROSITE" id="PS50059">
    <property type="entry name" value="FKBP_PPIASE"/>
    <property type="match status" value="1"/>
</dbReference>
<dbReference type="InterPro" id="IPR023566">
    <property type="entry name" value="PPIase_Fpr3/Fpr4-like"/>
</dbReference>
<accession>A0A023FJN8</accession>
<evidence type="ECO:0000256" key="3">
    <source>
        <dbReference type="ARBA" id="ARBA00023110"/>
    </source>
</evidence>
<dbReference type="PANTHER" id="PTHR43811">
    <property type="entry name" value="FKBP-TYPE PEPTIDYL-PROLYL CIS-TRANS ISOMERASE FKPA"/>
    <property type="match status" value="1"/>
</dbReference>
<dbReference type="InterPro" id="IPR046357">
    <property type="entry name" value="PPIase_dom_sf"/>
</dbReference>
<reference evidence="8" key="1">
    <citation type="submission" date="2014-03" db="EMBL/GenBank/DDBJ databases">
        <title>The sialotranscriptome of Amblyomma triste, Amblyomma parvum and Amblyomma cajennense ticks, uncovered by 454-based RNA-seq.</title>
        <authorList>
            <person name="Garcia G.R."/>
            <person name="Gardinassi L.G."/>
            <person name="Ribeiro J.M."/>
            <person name="Anatriello E."/>
            <person name="Ferreira B.R."/>
            <person name="Moreira H.N."/>
            <person name="Mafra C."/>
            <person name="Olegario M.M."/>
            <person name="Szabo P.J."/>
            <person name="Miranda-Santos I.K."/>
            <person name="Maruyama S.R."/>
        </authorList>
    </citation>
    <scope>NUCLEOTIDE SEQUENCE</scope>
    <source>
        <strain evidence="8">Uberlandia</strain>
        <tissue evidence="8">Salivary glands</tissue>
    </source>
</reference>
<dbReference type="InterPro" id="IPR041232">
    <property type="entry name" value="NPL"/>
</dbReference>
<dbReference type="Pfam" id="PF00254">
    <property type="entry name" value="FKBP_C"/>
    <property type="match status" value="1"/>
</dbReference>
<feature type="compositionally biased region" description="Acidic residues" evidence="6">
    <location>
        <begin position="174"/>
        <end position="211"/>
    </location>
</feature>
<dbReference type="GO" id="GO:0005730">
    <property type="term" value="C:nucleolus"/>
    <property type="evidence" value="ECO:0007669"/>
    <property type="project" value="TreeGrafter"/>
</dbReference>
<evidence type="ECO:0000256" key="5">
    <source>
        <dbReference type="PROSITE-ProRule" id="PRU00277"/>
    </source>
</evidence>
<evidence type="ECO:0000256" key="2">
    <source>
        <dbReference type="ARBA" id="ARBA00013194"/>
    </source>
</evidence>
<dbReference type="InterPro" id="IPR036824">
    <property type="entry name" value="Nucleoplasmin_core_dom_sf"/>
</dbReference>
<feature type="domain" description="PPIase FKBP-type" evidence="7">
    <location>
        <begin position="321"/>
        <end position="407"/>
    </location>
</feature>
<feature type="non-terminal residue" evidence="8">
    <location>
        <position position="1"/>
    </location>
</feature>
<dbReference type="InterPro" id="IPR001179">
    <property type="entry name" value="PPIase_FKBP_dom"/>
</dbReference>